<name>A1SS53_PSYIN</name>
<dbReference type="GO" id="GO:0016020">
    <property type="term" value="C:membrane"/>
    <property type="evidence" value="ECO:0007669"/>
    <property type="project" value="UniProtKB-SubCell"/>
</dbReference>
<evidence type="ECO:0000313" key="9">
    <source>
        <dbReference type="EMBL" id="ABM02318.1"/>
    </source>
</evidence>
<evidence type="ECO:0000256" key="4">
    <source>
        <dbReference type="ARBA" id="ARBA00022692"/>
    </source>
</evidence>
<dbReference type="eggNOG" id="COG1086">
    <property type="taxonomic scope" value="Bacteria"/>
</dbReference>
<dbReference type="InterPro" id="IPR036291">
    <property type="entry name" value="NAD(P)-bd_dom_sf"/>
</dbReference>
<dbReference type="InterPro" id="IPR003362">
    <property type="entry name" value="Bact_transf"/>
</dbReference>
<evidence type="ECO:0000256" key="1">
    <source>
        <dbReference type="ARBA" id="ARBA00004141"/>
    </source>
</evidence>
<dbReference type="SUPFAM" id="SSF51735">
    <property type="entry name" value="NAD(P)-binding Rossmann-fold domains"/>
    <property type="match status" value="1"/>
</dbReference>
<keyword evidence="4 7" id="KW-0812">Transmembrane</keyword>
<dbReference type="eggNOG" id="COG2148">
    <property type="taxonomic scope" value="Bacteria"/>
</dbReference>
<dbReference type="GO" id="GO:0089702">
    <property type="term" value="F:undecaprenyl-phosphate glucose phosphotransferase activity"/>
    <property type="evidence" value="ECO:0007669"/>
    <property type="project" value="TreeGrafter"/>
</dbReference>
<dbReference type="EMBL" id="CP000510">
    <property type="protein sequence ID" value="ABM02318.1"/>
    <property type="molecule type" value="Genomic_DNA"/>
</dbReference>
<keyword evidence="3 9" id="KW-0808">Transferase</keyword>
<dbReference type="PANTHER" id="PTHR30576:SF21">
    <property type="entry name" value="UDP-GLUCOSE:UNDECAPRENYL-PHOSPHATE GLUCOSE-1-PHOSPHATE TRANSFERASE"/>
    <property type="match status" value="1"/>
</dbReference>
<protein>
    <submittedName>
        <fullName evidence="9">Undecaprenyl-phosphate galactose phosphotransferase</fullName>
        <ecNumber evidence="9">2.7.8.6</ecNumber>
    </submittedName>
</protein>
<dbReference type="KEGG" id="pin:Ping_0461"/>
<comment type="subcellular location">
    <subcellularLocation>
        <location evidence="1">Membrane</location>
        <topology evidence="1">Multi-pass membrane protein</topology>
    </subcellularLocation>
</comment>
<feature type="domain" description="Bacterial sugar transferase" evidence="8">
    <location>
        <begin position="276"/>
        <end position="459"/>
    </location>
</feature>
<dbReference type="Pfam" id="PF02397">
    <property type="entry name" value="Bac_transf"/>
    <property type="match status" value="1"/>
</dbReference>
<dbReference type="AlphaFoldDB" id="A1SS53"/>
<dbReference type="EC" id="2.7.8.6" evidence="9"/>
<dbReference type="InterPro" id="IPR017475">
    <property type="entry name" value="EPS_sugar_tfrase"/>
</dbReference>
<dbReference type="PANTHER" id="PTHR30576">
    <property type="entry name" value="COLANIC BIOSYNTHESIS UDP-GLUCOSE LIPID CARRIER TRANSFERASE"/>
    <property type="match status" value="1"/>
</dbReference>
<dbReference type="Pfam" id="PF13727">
    <property type="entry name" value="CoA_binding_3"/>
    <property type="match status" value="1"/>
</dbReference>
<dbReference type="Gene3D" id="3.40.50.720">
    <property type="entry name" value="NAD(P)-binding Rossmann-like Domain"/>
    <property type="match status" value="1"/>
</dbReference>
<dbReference type="GO" id="GO:0047360">
    <property type="term" value="F:undecaprenyl-phosphate galactose phosphotransferase activity"/>
    <property type="evidence" value="ECO:0007669"/>
    <property type="project" value="UniProtKB-EC"/>
</dbReference>
<keyword evidence="6 7" id="KW-0472">Membrane</keyword>
<evidence type="ECO:0000259" key="8">
    <source>
        <dbReference type="Pfam" id="PF02397"/>
    </source>
</evidence>
<reference evidence="9 10" key="1">
    <citation type="submission" date="2007-01" db="EMBL/GenBank/DDBJ databases">
        <title>Complete sequence of Psychromonas ingrahamii 37.</title>
        <authorList>
            <consortium name="US DOE Joint Genome Institute"/>
            <person name="Copeland A."/>
            <person name="Lucas S."/>
            <person name="Lapidus A."/>
            <person name="Barry K."/>
            <person name="Detter J.C."/>
            <person name="Glavina del Rio T."/>
            <person name="Hammon N."/>
            <person name="Israni S."/>
            <person name="Dalin E."/>
            <person name="Tice H."/>
            <person name="Pitluck S."/>
            <person name="Thompson L.S."/>
            <person name="Brettin T."/>
            <person name="Bruce D."/>
            <person name="Han C."/>
            <person name="Tapia R."/>
            <person name="Schmutz J."/>
            <person name="Larimer F."/>
            <person name="Land M."/>
            <person name="Hauser L."/>
            <person name="Kyrpides N."/>
            <person name="Ivanova N."/>
            <person name="Staley J."/>
            <person name="Richardson P."/>
        </authorList>
    </citation>
    <scope>NUCLEOTIDE SEQUENCE [LARGE SCALE GENOMIC DNA]</scope>
    <source>
        <strain evidence="9 10">37</strain>
    </source>
</reference>
<evidence type="ECO:0000256" key="6">
    <source>
        <dbReference type="ARBA" id="ARBA00023136"/>
    </source>
</evidence>
<gene>
    <name evidence="9" type="ordered locus">Ping_0461</name>
</gene>
<dbReference type="Proteomes" id="UP000000639">
    <property type="component" value="Chromosome"/>
</dbReference>
<feature type="transmembrane region" description="Helical" evidence="7">
    <location>
        <begin position="104"/>
        <end position="127"/>
    </location>
</feature>
<sequence length="466" mass="53516">MTSQKFLASKSNSYSFLYRLIDLSILFLSLPLAAYLYGVSLGPEHLVAVLIISIFFLYFSESFELYRSRRIDRFSEMFLRVGLCVSIAFLVAVTLAFLLKESDFFSRVTIVLWFMLSLFFSLFWRVLQRQCIKACLKSGIFVKKVAIVGATDSAVNLFKEIQNNNELGYELVGVYDDRSLDRVHKVLNLNVIGRVEDAIKQARDGNIDILFLALPLQAEKRIGDILLLLGDTTVDVHYLPNFFVSNLIHSRVEHVGAVDTLSVYESPYLGPKRWLKRTEDIVGSLIILCVIAIPLLLISLAIKVTSSGPILFKQRRYGLRGEEILVWKFRSMYVMESDGKVIQATKNDPRITPLGAFLRCSSLDELPQFFNVLRGDMSLVGPRPHAVAHNEEYRRKVQFYMLRHKVKPGITGWAQINGWRGETDTLEKMEKRVEFDLQYIKTWSLWFDLKIIWLTIFKGFVGKNAY</sequence>
<evidence type="ECO:0000256" key="3">
    <source>
        <dbReference type="ARBA" id="ARBA00022679"/>
    </source>
</evidence>
<dbReference type="NCBIfam" id="TIGR03023">
    <property type="entry name" value="WcaJ_sugtrans"/>
    <property type="match status" value="1"/>
</dbReference>
<dbReference type="OrthoDB" id="9808602at2"/>
<evidence type="ECO:0000256" key="2">
    <source>
        <dbReference type="ARBA" id="ARBA00006464"/>
    </source>
</evidence>
<feature type="transmembrane region" description="Helical" evidence="7">
    <location>
        <begin position="45"/>
        <end position="66"/>
    </location>
</feature>
<feature type="transmembrane region" description="Helical" evidence="7">
    <location>
        <begin position="20"/>
        <end position="39"/>
    </location>
</feature>
<dbReference type="InterPro" id="IPR017473">
    <property type="entry name" value="Undecaprenyl-P_gluc_Ptfrase"/>
</dbReference>
<accession>A1SS53</accession>
<dbReference type="GO" id="GO:0009242">
    <property type="term" value="P:colanic acid biosynthetic process"/>
    <property type="evidence" value="ECO:0007669"/>
    <property type="project" value="TreeGrafter"/>
</dbReference>
<evidence type="ECO:0000256" key="7">
    <source>
        <dbReference type="SAM" id="Phobius"/>
    </source>
</evidence>
<dbReference type="HOGENOM" id="CLU_024920_0_1_6"/>
<dbReference type="STRING" id="357804.Ping_0461"/>
<proteinExistence type="inferred from homology"/>
<organism evidence="9 10">
    <name type="scientific">Psychromonas ingrahamii (strain DSM 17664 / CCUG 51855 / 37)</name>
    <dbReference type="NCBI Taxonomy" id="357804"/>
    <lineage>
        <taxon>Bacteria</taxon>
        <taxon>Pseudomonadati</taxon>
        <taxon>Pseudomonadota</taxon>
        <taxon>Gammaproteobacteria</taxon>
        <taxon>Alteromonadales</taxon>
        <taxon>Psychromonadaceae</taxon>
        <taxon>Psychromonas</taxon>
    </lineage>
</organism>
<dbReference type="RefSeq" id="WP_011768877.1">
    <property type="nucleotide sequence ID" value="NC_008709.1"/>
</dbReference>
<evidence type="ECO:0000313" key="10">
    <source>
        <dbReference type="Proteomes" id="UP000000639"/>
    </source>
</evidence>
<keyword evidence="10" id="KW-1185">Reference proteome</keyword>
<keyword evidence="5 7" id="KW-1133">Transmembrane helix</keyword>
<feature type="transmembrane region" description="Helical" evidence="7">
    <location>
        <begin position="78"/>
        <end position="98"/>
    </location>
</feature>
<evidence type="ECO:0000256" key="5">
    <source>
        <dbReference type="ARBA" id="ARBA00022989"/>
    </source>
</evidence>
<dbReference type="NCBIfam" id="TIGR03025">
    <property type="entry name" value="EPS_sugtrans"/>
    <property type="match status" value="1"/>
</dbReference>
<comment type="similarity">
    <text evidence="2">Belongs to the bacterial sugar transferase family.</text>
</comment>
<feature type="transmembrane region" description="Helical" evidence="7">
    <location>
        <begin position="281"/>
        <end position="302"/>
    </location>
</feature>